<dbReference type="SUPFAM" id="SSF54427">
    <property type="entry name" value="NTF2-like"/>
    <property type="match status" value="1"/>
</dbReference>
<feature type="domain" description="SnoaL-like" evidence="2">
    <location>
        <begin position="473"/>
        <end position="569"/>
    </location>
</feature>
<dbReference type="SUPFAM" id="SSF51556">
    <property type="entry name" value="Metallo-dependent hydrolases"/>
    <property type="match status" value="1"/>
</dbReference>
<dbReference type="Gene3D" id="2.30.40.10">
    <property type="entry name" value="Urease, subunit C, domain 1"/>
    <property type="match status" value="1"/>
</dbReference>
<name>A0ABU5ZWB7_9FLAO</name>
<organism evidence="3 4">
    <name type="scientific">Aquimarina gracilis</name>
    <dbReference type="NCBI Taxonomy" id="874422"/>
    <lineage>
        <taxon>Bacteria</taxon>
        <taxon>Pseudomonadati</taxon>
        <taxon>Bacteroidota</taxon>
        <taxon>Flavobacteriia</taxon>
        <taxon>Flavobacteriales</taxon>
        <taxon>Flavobacteriaceae</taxon>
        <taxon>Aquimarina</taxon>
    </lineage>
</organism>
<dbReference type="SUPFAM" id="SSF51338">
    <property type="entry name" value="Composite domain of metallo-dependent hydrolases"/>
    <property type="match status" value="1"/>
</dbReference>
<reference evidence="3 4" key="1">
    <citation type="journal article" date="2013" name="Int. J. Syst. Evol. Microbiol.">
        <title>Aquimarina gracilis sp. nov., isolated from the gut microflora of a mussel, Mytilus coruscus, and emended description of Aquimarina spongiae.</title>
        <authorList>
            <person name="Park S.C."/>
            <person name="Choe H.N."/>
            <person name="Baik K.S."/>
            <person name="Seong C.N."/>
        </authorList>
    </citation>
    <scope>NUCLEOTIDE SEQUENCE [LARGE SCALE GENOMIC DNA]</scope>
    <source>
        <strain evidence="3 4">PSC32</strain>
    </source>
</reference>
<proteinExistence type="predicted"/>
<dbReference type="Proteomes" id="UP001327027">
    <property type="component" value="Unassembled WGS sequence"/>
</dbReference>
<dbReference type="Gene3D" id="3.20.20.140">
    <property type="entry name" value="Metal-dependent hydrolases"/>
    <property type="match status" value="1"/>
</dbReference>
<accession>A0ABU5ZWB7</accession>
<evidence type="ECO:0000259" key="1">
    <source>
        <dbReference type="Pfam" id="PF01979"/>
    </source>
</evidence>
<dbReference type="Pfam" id="PF12680">
    <property type="entry name" value="SnoaL_2"/>
    <property type="match status" value="1"/>
</dbReference>
<gene>
    <name evidence="3" type="ORF">U6A24_11740</name>
</gene>
<dbReference type="Gene3D" id="3.10.450.50">
    <property type="match status" value="1"/>
</dbReference>
<dbReference type="InterPro" id="IPR006680">
    <property type="entry name" value="Amidohydro-rel"/>
</dbReference>
<keyword evidence="4" id="KW-1185">Reference proteome</keyword>
<dbReference type="InterPro" id="IPR032466">
    <property type="entry name" value="Metal_Hydrolase"/>
</dbReference>
<evidence type="ECO:0000313" key="4">
    <source>
        <dbReference type="Proteomes" id="UP001327027"/>
    </source>
</evidence>
<dbReference type="EMBL" id="JAYKLX010000005">
    <property type="protein sequence ID" value="MEB3346138.1"/>
    <property type="molecule type" value="Genomic_DNA"/>
</dbReference>
<dbReference type="PANTHER" id="PTHR43135">
    <property type="entry name" value="ALPHA-D-RIBOSE 1-METHYLPHOSPHONATE 5-TRIPHOSPHATE DIPHOSPHATASE"/>
    <property type="match status" value="1"/>
</dbReference>
<dbReference type="PANTHER" id="PTHR43135:SF3">
    <property type="entry name" value="ALPHA-D-RIBOSE 1-METHYLPHOSPHONATE 5-TRIPHOSPHATE DIPHOSPHATASE"/>
    <property type="match status" value="1"/>
</dbReference>
<evidence type="ECO:0000259" key="2">
    <source>
        <dbReference type="Pfam" id="PF12680"/>
    </source>
</evidence>
<feature type="domain" description="Amidohydrolase-related" evidence="1">
    <location>
        <begin position="74"/>
        <end position="458"/>
    </location>
</feature>
<dbReference type="InterPro" id="IPR037401">
    <property type="entry name" value="SnoaL-like"/>
</dbReference>
<dbReference type="InterPro" id="IPR032710">
    <property type="entry name" value="NTF2-like_dom_sf"/>
</dbReference>
<dbReference type="RefSeq" id="WP_324180163.1">
    <property type="nucleotide sequence ID" value="NZ_BAABAW010000006.1"/>
</dbReference>
<protein>
    <submittedName>
        <fullName evidence="3">Amidohydrolase family protein</fullName>
    </submittedName>
</protein>
<dbReference type="Pfam" id="PF01979">
    <property type="entry name" value="Amidohydro_1"/>
    <property type="match status" value="1"/>
</dbReference>
<sequence>MKKGILFCILFVVNTTNLISQSTLIKNTTIIDVVKEKIIPNQNILIDGETISAISSKNIKVKENTIIIDGTDKFILPGMIDTHIHFFQTGSLYTRPDALDLKHVFSYEDEIQFAKDIIPDNFKRYLRLGITSVMDMGGPFFNFTIRDSIAKNDVSPNVYVTGPLFSPYQPKAFSELEDTPIKQINSIAQATALFNKMISYKPDFIKIWYITSKKFPAEKTYPIVKHIASLTHKNGLPLAIHATDLKTAKLAIKAGANILVHSVRDEIVDKEFIDLLKNNSVTYIPTLIVSKNYGKSFLGKPDNHPQDLAFAHPSVYRSLTDMNKLNDTEVPERIRKLRKDRKWLERRYQKADSIMFLNLKILTDNKINIATGTDAGNIGTIHASSYIQEIEAMQKSGISNMNIIKASTLNAAKGFGLDNKLGSITEEKLADLIILNKNPIENIQNLNTIYEVIKSGKVLDIKNLIQETPEQIVQRQVNAYNARDINAFMATYADDIKIYHFPDKLVLDGKEKMRQQYKSLFERVPNLYCEIKNRITLDNKVVDREHVRINDKNSDLIAIYEINDGKISKITFIK</sequence>
<comment type="caution">
    <text evidence="3">The sequence shown here is derived from an EMBL/GenBank/DDBJ whole genome shotgun (WGS) entry which is preliminary data.</text>
</comment>
<evidence type="ECO:0000313" key="3">
    <source>
        <dbReference type="EMBL" id="MEB3346138.1"/>
    </source>
</evidence>
<dbReference type="InterPro" id="IPR011059">
    <property type="entry name" value="Metal-dep_hydrolase_composite"/>
</dbReference>
<dbReference type="InterPro" id="IPR051781">
    <property type="entry name" value="Metallo-dep_Hydrolase"/>
</dbReference>